<dbReference type="RefSeq" id="WP_238251619.1">
    <property type="nucleotide sequence ID" value="NZ_BPQX01000053.1"/>
</dbReference>
<protein>
    <recommendedName>
        <fullName evidence="3">Transposase</fullName>
    </recommendedName>
</protein>
<organism evidence="1 2">
    <name type="scientific">Methylobacterium persicinum</name>
    <dbReference type="NCBI Taxonomy" id="374426"/>
    <lineage>
        <taxon>Bacteria</taxon>
        <taxon>Pseudomonadati</taxon>
        <taxon>Pseudomonadota</taxon>
        <taxon>Alphaproteobacteria</taxon>
        <taxon>Hyphomicrobiales</taxon>
        <taxon>Methylobacteriaceae</taxon>
        <taxon>Methylobacterium</taxon>
    </lineage>
</organism>
<keyword evidence="2" id="KW-1185">Reference proteome</keyword>
<evidence type="ECO:0008006" key="3">
    <source>
        <dbReference type="Google" id="ProtNLM"/>
    </source>
</evidence>
<reference evidence="1 2" key="1">
    <citation type="submission" date="2023-07" db="EMBL/GenBank/DDBJ databases">
        <title>Genomic Encyclopedia of Type Strains, Phase IV (KMG-IV): sequencing the most valuable type-strain genomes for metagenomic binning, comparative biology and taxonomic classification.</title>
        <authorList>
            <person name="Goeker M."/>
        </authorList>
    </citation>
    <scope>NUCLEOTIDE SEQUENCE [LARGE SCALE GENOMIC DNA]</scope>
    <source>
        <strain evidence="1 2">DSM 19562</strain>
    </source>
</reference>
<evidence type="ECO:0000313" key="2">
    <source>
        <dbReference type="Proteomes" id="UP001236369"/>
    </source>
</evidence>
<proteinExistence type="predicted"/>
<name>A0ABU0HHD1_9HYPH</name>
<evidence type="ECO:0000313" key="1">
    <source>
        <dbReference type="EMBL" id="MDQ0440921.1"/>
    </source>
</evidence>
<sequence length="70" mass="8382">MPHSIFIRERKSGKARPPELVAYDIDSISLANRLVRRIAKSFRNNGHDPETGRRWFQQKTSVFDIYRWHQ</sequence>
<gene>
    <name evidence="1" type="ORF">QO016_000398</name>
</gene>
<dbReference type="EMBL" id="JAUSVV010000001">
    <property type="protein sequence ID" value="MDQ0440921.1"/>
    <property type="molecule type" value="Genomic_DNA"/>
</dbReference>
<dbReference type="Proteomes" id="UP001236369">
    <property type="component" value="Unassembled WGS sequence"/>
</dbReference>
<comment type="caution">
    <text evidence="1">The sequence shown here is derived from an EMBL/GenBank/DDBJ whole genome shotgun (WGS) entry which is preliminary data.</text>
</comment>
<accession>A0ABU0HHD1</accession>